<keyword evidence="3" id="KW-1185">Reference proteome</keyword>
<evidence type="ECO:0000313" key="3">
    <source>
        <dbReference type="Proteomes" id="UP000632222"/>
    </source>
</evidence>
<protein>
    <submittedName>
        <fullName evidence="2">Uncharacterized protein</fullName>
    </submittedName>
</protein>
<organism evidence="2 3">
    <name type="scientific">Deinococcus roseus</name>
    <dbReference type="NCBI Taxonomy" id="392414"/>
    <lineage>
        <taxon>Bacteria</taxon>
        <taxon>Thermotogati</taxon>
        <taxon>Deinococcota</taxon>
        <taxon>Deinococci</taxon>
        <taxon>Deinococcales</taxon>
        <taxon>Deinococcaceae</taxon>
        <taxon>Deinococcus</taxon>
    </lineage>
</organism>
<feature type="signal peptide" evidence="1">
    <location>
        <begin position="1"/>
        <end position="19"/>
    </location>
</feature>
<comment type="caution">
    <text evidence="2">The sequence shown here is derived from an EMBL/GenBank/DDBJ whole genome shotgun (WGS) entry which is preliminary data.</text>
</comment>
<feature type="chain" id="PRO_5045511258" evidence="1">
    <location>
        <begin position="20"/>
        <end position="53"/>
    </location>
</feature>
<gene>
    <name evidence="2" type="ORF">GCM10008938_46220</name>
</gene>
<evidence type="ECO:0000313" key="2">
    <source>
        <dbReference type="EMBL" id="GGJ54911.1"/>
    </source>
</evidence>
<dbReference type="RefSeq" id="WP_189007733.1">
    <property type="nucleotide sequence ID" value="NZ_BMOD01000031.1"/>
</dbReference>
<dbReference type="EMBL" id="BMOD01000031">
    <property type="protein sequence ID" value="GGJ54911.1"/>
    <property type="molecule type" value="Genomic_DNA"/>
</dbReference>
<accession>A0ABQ2DGL9</accession>
<name>A0ABQ2DGL9_9DEIO</name>
<proteinExistence type="predicted"/>
<sequence>MKKHVLAFVIVLFAAVAHAETTPDFTSTSAGITIIISPCGTGGTITLPPLPKI</sequence>
<keyword evidence="1" id="KW-0732">Signal</keyword>
<dbReference type="Proteomes" id="UP000632222">
    <property type="component" value="Unassembled WGS sequence"/>
</dbReference>
<evidence type="ECO:0000256" key="1">
    <source>
        <dbReference type="SAM" id="SignalP"/>
    </source>
</evidence>
<reference evidence="3" key="1">
    <citation type="journal article" date="2019" name="Int. J. Syst. Evol. Microbiol.">
        <title>The Global Catalogue of Microorganisms (GCM) 10K type strain sequencing project: providing services to taxonomists for standard genome sequencing and annotation.</title>
        <authorList>
            <consortium name="The Broad Institute Genomics Platform"/>
            <consortium name="The Broad Institute Genome Sequencing Center for Infectious Disease"/>
            <person name="Wu L."/>
            <person name="Ma J."/>
        </authorList>
    </citation>
    <scope>NUCLEOTIDE SEQUENCE [LARGE SCALE GENOMIC DNA]</scope>
    <source>
        <strain evidence="3">JCM 14370</strain>
    </source>
</reference>